<keyword evidence="2" id="KW-0560">Oxidoreductase</keyword>
<dbReference type="GO" id="GO:0016491">
    <property type="term" value="F:oxidoreductase activity"/>
    <property type="evidence" value="ECO:0007669"/>
    <property type="project" value="UniProtKB-KW"/>
</dbReference>
<dbReference type="AlphaFoldDB" id="A0A4S8MK15"/>
<dbReference type="Proteomes" id="UP000297245">
    <property type="component" value="Unassembled WGS sequence"/>
</dbReference>
<accession>A0A4S8MK15</accession>
<dbReference type="Pfam" id="PF08031">
    <property type="entry name" value="BBE"/>
    <property type="match status" value="1"/>
</dbReference>
<evidence type="ECO:0000259" key="4">
    <source>
        <dbReference type="PROSITE" id="PS51387"/>
    </source>
</evidence>
<evidence type="ECO:0000313" key="5">
    <source>
        <dbReference type="EMBL" id="THV03012.1"/>
    </source>
</evidence>
<evidence type="ECO:0000313" key="6">
    <source>
        <dbReference type="Proteomes" id="UP000297245"/>
    </source>
</evidence>
<dbReference type="Pfam" id="PF01565">
    <property type="entry name" value="FAD_binding_4"/>
    <property type="match status" value="1"/>
</dbReference>
<dbReference type="PANTHER" id="PTHR13878">
    <property type="entry name" value="GULONOLACTONE OXIDASE"/>
    <property type="match status" value="1"/>
</dbReference>
<feature type="chain" id="PRO_5020688334" evidence="3">
    <location>
        <begin position="18"/>
        <end position="587"/>
    </location>
</feature>
<name>A0A4S8MK15_DENBC</name>
<dbReference type="EMBL" id="ML179071">
    <property type="protein sequence ID" value="THV03012.1"/>
    <property type="molecule type" value="Genomic_DNA"/>
</dbReference>
<reference evidence="5 6" key="1">
    <citation type="journal article" date="2019" name="Nat. Ecol. Evol.">
        <title>Megaphylogeny resolves global patterns of mushroom evolution.</title>
        <authorList>
            <person name="Varga T."/>
            <person name="Krizsan K."/>
            <person name="Foldi C."/>
            <person name="Dima B."/>
            <person name="Sanchez-Garcia M."/>
            <person name="Sanchez-Ramirez S."/>
            <person name="Szollosi G.J."/>
            <person name="Szarkandi J.G."/>
            <person name="Papp V."/>
            <person name="Albert L."/>
            <person name="Andreopoulos W."/>
            <person name="Angelini C."/>
            <person name="Antonin V."/>
            <person name="Barry K.W."/>
            <person name="Bougher N.L."/>
            <person name="Buchanan P."/>
            <person name="Buyck B."/>
            <person name="Bense V."/>
            <person name="Catcheside P."/>
            <person name="Chovatia M."/>
            <person name="Cooper J."/>
            <person name="Damon W."/>
            <person name="Desjardin D."/>
            <person name="Finy P."/>
            <person name="Geml J."/>
            <person name="Haridas S."/>
            <person name="Hughes K."/>
            <person name="Justo A."/>
            <person name="Karasinski D."/>
            <person name="Kautmanova I."/>
            <person name="Kiss B."/>
            <person name="Kocsube S."/>
            <person name="Kotiranta H."/>
            <person name="LaButti K.M."/>
            <person name="Lechner B.E."/>
            <person name="Liimatainen K."/>
            <person name="Lipzen A."/>
            <person name="Lukacs Z."/>
            <person name="Mihaltcheva S."/>
            <person name="Morgado L.N."/>
            <person name="Niskanen T."/>
            <person name="Noordeloos M.E."/>
            <person name="Ohm R.A."/>
            <person name="Ortiz-Santana B."/>
            <person name="Ovrebo C."/>
            <person name="Racz N."/>
            <person name="Riley R."/>
            <person name="Savchenko A."/>
            <person name="Shiryaev A."/>
            <person name="Soop K."/>
            <person name="Spirin V."/>
            <person name="Szebenyi C."/>
            <person name="Tomsovsky M."/>
            <person name="Tulloss R.E."/>
            <person name="Uehling J."/>
            <person name="Grigoriev I.V."/>
            <person name="Vagvolgyi C."/>
            <person name="Papp T."/>
            <person name="Martin F.M."/>
            <person name="Miettinen O."/>
            <person name="Hibbett D.S."/>
            <person name="Nagy L.G."/>
        </authorList>
    </citation>
    <scope>NUCLEOTIDE SEQUENCE [LARGE SCALE GENOMIC DNA]</scope>
    <source>
        <strain evidence="5 6">CBS 962.96</strain>
    </source>
</reference>
<dbReference type="InterPro" id="IPR016166">
    <property type="entry name" value="FAD-bd_PCMH"/>
</dbReference>
<dbReference type="SUPFAM" id="SSF56176">
    <property type="entry name" value="FAD-binding/transporter-associated domain-like"/>
    <property type="match status" value="1"/>
</dbReference>
<evidence type="ECO:0000256" key="2">
    <source>
        <dbReference type="ARBA" id="ARBA00023002"/>
    </source>
</evidence>
<feature type="signal peptide" evidence="3">
    <location>
        <begin position="1"/>
        <end position="17"/>
    </location>
</feature>
<sequence>MRVVLSSLFISASLVAADLSCKCLYGDDCWPSENEWSELAQTLASPDALIIDQRPPGAVCHPQDPLYSEEACTTLVNSQDDPAYMSSLINGLNYLNFDSLINSTTILDCPYQPESANATCHQGRVPPYAINVTEVHEIQSALAFATQHNLRVVVKNTGHEAIGRAFGVGALEIYMNNFKNVTYHQGDFVPEGAPCDTEPEYAVTFGAGVSWNTAYLTADQHNRTVVGGLSPNGTVGAAAGWALGTGHSFLSPFYGLGADNVLQFTVVLPNGTYITANKYLTPDLFWAMRGGGGPSFGIVTSTTYRTHPNPSWTGAFWGAQANSTEAYINLLATWMKHHNNVSESGWAGNWPFTQQSLWLTMASQGTPNSQAANDSLNAFFDEAATVPGVTVLVRDTRAYRSYYQYVFENLVDSSHVIGFNFTAVIPGHSQSSTAAWLMPANVTSPEFAQEMAQVMANTSVLAVPFMVAGGYVSTIDPSTSAACPAWRRAITDMALISGGPSDEDIRPVYEAVHEDMLKFRNLAPPPLGGQYLNEADILEEEWQLSFWGESYPRLLAIKKEIDPNDLLIVFKGVNSEDWDNEITCKTV</sequence>
<dbReference type="OrthoDB" id="9983560at2759"/>
<protein>
    <submittedName>
        <fullName evidence="5">FAD-binding domain-containing protein</fullName>
    </submittedName>
</protein>
<dbReference type="Gene3D" id="3.30.465.10">
    <property type="match status" value="1"/>
</dbReference>
<comment type="similarity">
    <text evidence="1">Belongs to the oxygen-dependent FAD-linked oxidoreductase family.</text>
</comment>
<dbReference type="GO" id="GO:0071949">
    <property type="term" value="F:FAD binding"/>
    <property type="evidence" value="ECO:0007669"/>
    <property type="project" value="InterPro"/>
</dbReference>
<gene>
    <name evidence="5" type="ORF">K435DRAFT_652082</name>
</gene>
<dbReference type="PANTHER" id="PTHR13878:SF91">
    <property type="entry name" value="FAD BINDING DOMAIN PROTEIN (AFU_ORTHOLOGUE AFUA_6G12070)-RELATED"/>
    <property type="match status" value="1"/>
</dbReference>
<dbReference type="InterPro" id="IPR006094">
    <property type="entry name" value="Oxid_FAD_bind_N"/>
</dbReference>
<organism evidence="5 6">
    <name type="scientific">Dendrothele bispora (strain CBS 962.96)</name>
    <dbReference type="NCBI Taxonomy" id="1314807"/>
    <lineage>
        <taxon>Eukaryota</taxon>
        <taxon>Fungi</taxon>
        <taxon>Dikarya</taxon>
        <taxon>Basidiomycota</taxon>
        <taxon>Agaricomycotina</taxon>
        <taxon>Agaricomycetes</taxon>
        <taxon>Agaricomycetidae</taxon>
        <taxon>Agaricales</taxon>
        <taxon>Agaricales incertae sedis</taxon>
        <taxon>Dendrothele</taxon>
    </lineage>
</organism>
<keyword evidence="6" id="KW-1185">Reference proteome</keyword>
<feature type="domain" description="FAD-binding PCMH-type" evidence="4">
    <location>
        <begin position="122"/>
        <end position="309"/>
    </location>
</feature>
<dbReference type="InterPro" id="IPR012951">
    <property type="entry name" value="BBE"/>
</dbReference>
<dbReference type="InterPro" id="IPR050432">
    <property type="entry name" value="FAD-linked_Oxidoreductases_BP"/>
</dbReference>
<dbReference type="InterPro" id="IPR036318">
    <property type="entry name" value="FAD-bd_PCMH-like_sf"/>
</dbReference>
<evidence type="ECO:0000256" key="1">
    <source>
        <dbReference type="ARBA" id="ARBA00005466"/>
    </source>
</evidence>
<dbReference type="InterPro" id="IPR016169">
    <property type="entry name" value="FAD-bd_PCMH_sub2"/>
</dbReference>
<evidence type="ECO:0000256" key="3">
    <source>
        <dbReference type="SAM" id="SignalP"/>
    </source>
</evidence>
<keyword evidence="3" id="KW-0732">Signal</keyword>
<dbReference type="PROSITE" id="PS51387">
    <property type="entry name" value="FAD_PCMH"/>
    <property type="match status" value="1"/>
</dbReference>
<proteinExistence type="inferred from homology"/>